<evidence type="ECO:0000256" key="2">
    <source>
        <dbReference type="HAMAP-Rule" id="MF_01139"/>
    </source>
</evidence>
<dbReference type="AlphaFoldDB" id="A0A2N9L6Y8"/>
<keyword evidence="1 2" id="KW-0808">Transferase</keyword>
<dbReference type="NCBIfam" id="TIGR00055">
    <property type="entry name" value="uppS"/>
    <property type="match status" value="1"/>
</dbReference>
<sequence>MREAAGERRMSMANDSAIQGNRQPGLHVAIIMDGNGRWAARQGLPRVAGHRVGVLTARRIVEHADEIGIRCLTLYAFSSDNWRRPAAEVTRVFWLLRAFLRMETARLRERGVRFEAIGRRDRIPEAALRTMERTEEVTAGGSGLHLRVAIDYSSRDAIARAACEAAALSDEALFRPDMLRSMVTQALAGDCGEVDLLIRTGGEKRLSDFLLWECAYAELAFTERMWPEFDEADLDAAIAEFRHRERRFGGVPEPPMKQVSEPAGQPVSA</sequence>
<evidence type="ECO:0000256" key="3">
    <source>
        <dbReference type="SAM" id="MobiDB-lite"/>
    </source>
</evidence>
<dbReference type="InterPro" id="IPR001441">
    <property type="entry name" value="UPP_synth-like"/>
</dbReference>
<dbReference type="PANTHER" id="PTHR10291">
    <property type="entry name" value="DEHYDRODOLICHYL DIPHOSPHATE SYNTHASE FAMILY MEMBER"/>
    <property type="match status" value="1"/>
</dbReference>
<feature type="binding site" evidence="2">
    <location>
        <position position="50"/>
    </location>
    <ligand>
        <name>substrate</name>
    </ligand>
</feature>
<name>A0A2N9L6Y8_9BACT</name>
<keyword evidence="2" id="KW-0479">Metal-binding</keyword>
<dbReference type="SUPFAM" id="SSF64005">
    <property type="entry name" value="Undecaprenyl diphosphate synthase"/>
    <property type="match status" value="1"/>
</dbReference>
<dbReference type="PANTHER" id="PTHR10291:SF0">
    <property type="entry name" value="DEHYDRODOLICHYL DIPHOSPHATE SYNTHASE 2"/>
    <property type="match status" value="1"/>
</dbReference>
<comment type="subunit">
    <text evidence="2">Homodimer.</text>
</comment>
<proteinExistence type="inferred from homology"/>
<feature type="region of interest" description="Disordered" evidence="3">
    <location>
        <begin position="247"/>
        <end position="269"/>
    </location>
</feature>
<accession>A0A2N9L6Y8</accession>
<dbReference type="EC" id="2.5.1.-" evidence="2"/>
<comment type="function">
    <text evidence="2">Catalyzes the condensation of isopentenyl diphosphate (IPP) with allylic pyrophosphates generating different type of terpenoids.</text>
</comment>
<protein>
    <recommendedName>
        <fullName evidence="2">Isoprenyl transferase</fullName>
        <ecNumber evidence="2">2.5.1.-</ecNumber>
    </recommendedName>
</protein>
<feature type="binding site" evidence="2">
    <location>
        <position position="84"/>
    </location>
    <ligand>
        <name>substrate</name>
    </ligand>
</feature>
<feature type="binding site" evidence="2">
    <location>
        <begin position="205"/>
        <end position="207"/>
    </location>
    <ligand>
        <name>substrate</name>
    </ligand>
</feature>
<comment type="cofactor">
    <cofactor evidence="2">
        <name>Mg(2+)</name>
        <dbReference type="ChEBI" id="CHEBI:18420"/>
    </cofactor>
    <text evidence="2">Binds 2 magnesium ions per subunit.</text>
</comment>
<dbReference type="PROSITE" id="PS01066">
    <property type="entry name" value="UPP_SYNTHASE"/>
    <property type="match status" value="1"/>
</dbReference>
<gene>
    <name evidence="4" type="primary">uppS</name>
    <name evidence="4" type="ORF">SBA5_180034</name>
</gene>
<feature type="binding site" evidence="2">
    <location>
        <begin position="78"/>
        <end position="80"/>
    </location>
    <ligand>
        <name>substrate</name>
    </ligand>
</feature>
<evidence type="ECO:0000256" key="1">
    <source>
        <dbReference type="ARBA" id="ARBA00022679"/>
    </source>
</evidence>
<dbReference type="Gene3D" id="3.40.1180.10">
    <property type="entry name" value="Decaprenyl diphosphate synthase-like"/>
    <property type="match status" value="1"/>
</dbReference>
<evidence type="ECO:0000313" key="4">
    <source>
        <dbReference type="EMBL" id="SPE19001.1"/>
    </source>
</evidence>
<dbReference type="InterPro" id="IPR018520">
    <property type="entry name" value="UPP_synth-like_CS"/>
</dbReference>
<dbReference type="EMBL" id="OKRB01000073">
    <property type="protein sequence ID" value="SPE19001.1"/>
    <property type="molecule type" value="Genomic_DNA"/>
</dbReference>
<dbReference type="Proteomes" id="UP000239735">
    <property type="component" value="Unassembled WGS sequence"/>
</dbReference>
<dbReference type="InterPro" id="IPR036424">
    <property type="entry name" value="UPP_synth-like_sf"/>
</dbReference>
<dbReference type="GO" id="GO:0005829">
    <property type="term" value="C:cytosol"/>
    <property type="evidence" value="ECO:0007669"/>
    <property type="project" value="TreeGrafter"/>
</dbReference>
<dbReference type="Pfam" id="PF01255">
    <property type="entry name" value="Prenyltransf"/>
    <property type="match status" value="1"/>
</dbReference>
<feature type="binding site" evidence="2">
    <location>
        <begin position="34"/>
        <end position="37"/>
    </location>
    <ligand>
        <name>substrate</name>
    </ligand>
</feature>
<feature type="binding site" evidence="2">
    <location>
        <position position="199"/>
    </location>
    <ligand>
        <name>substrate</name>
    </ligand>
</feature>
<feature type="active site" evidence="2">
    <location>
        <position position="33"/>
    </location>
</feature>
<keyword evidence="2" id="KW-0460">Magnesium</keyword>
<organism evidence="4 5">
    <name type="scientific">Candidatus Sulfuritelmatomonas gaucii</name>
    <dbReference type="NCBI Taxonomy" id="2043161"/>
    <lineage>
        <taxon>Bacteria</taxon>
        <taxon>Pseudomonadati</taxon>
        <taxon>Acidobacteriota</taxon>
        <taxon>Terriglobia</taxon>
        <taxon>Terriglobales</taxon>
        <taxon>Acidobacteriaceae</taxon>
        <taxon>Candidatus Sulfuritelmatomonas</taxon>
    </lineage>
</organism>
<feature type="binding site" evidence="2">
    <location>
        <position position="218"/>
    </location>
    <ligand>
        <name>Mg(2+)</name>
        <dbReference type="ChEBI" id="CHEBI:18420"/>
    </ligand>
</feature>
<feature type="binding site" evidence="2">
    <location>
        <position position="82"/>
    </location>
    <ligand>
        <name>substrate</name>
    </ligand>
</feature>
<dbReference type="HAMAP" id="MF_01139">
    <property type="entry name" value="ISPT"/>
    <property type="match status" value="1"/>
</dbReference>
<dbReference type="NCBIfam" id="NF011412">
    <property type="entry name" value="PRK14839.1"/>
    <property type="match status" value="1"/>
</dbReference>
<feature type="binding site" evidence="2">
    <location>
        <position position="33"/>
    </location>
    <ligand>
        <name>Mg(2+)</name>
        <dbReference type="ChEBI" id="CHEBI:18420"/>
    </ligand>
</feature>
<dbReference type="GO" id="GO:0000287">
    <property type="term" value="F:magnesium ion binding"/>
    <property type="evidence" value="ECO:0007669"/>
    <property type="project" value="UniProtKB-UniRule"/>
</dbReference>
<feature type="binding site" evidence="2">
    <location>
        <position position="46"/>
    </location>
    <ligand>
        <name>substrate</name>
    </ligand>
</feature>
<comment type="similarity">
    <text evidence="2">Belongs to the UPP synthase family.</text>
</comment>
<dbReference type="CDD" id="cd00475">
    <property type="entry name" value="Cis_IPPS"/>
    <property type="match status" value="1"/>
</dbReference>
<reference evidence="5" key="1">
    <citation type="submission" date="2018-02" db="EMBL/GenBank/DDBJ databases">
        <authorList>
            <person name="Hausmann B."/>
        </authorList>
    </citation>
    <scope>NUCLEOTIDE SEQUENCE [LARGE SCALE GENOMIC DNA]</scope>
    <source>
        <strain evidence="5">Peat soil MAG SbA5</strain>
    </source>
</reference>
<feature type="binding site" evidence="2">
    <location>
        <position position="38"/>
    </location>
    <ligand>
        <name>substrate</name>
    </ligand>
</feature>
<dbReference type="GO" id="GO:0008834">
    <property type="term" value="F:ditrans,polycis-undecaprenyl-diphosphate synthase [(2E,6E)-farnesyl-diphosphate specific] activity"/>
    <property type="evidence" value="ECO:0007669"/>
    <property type="project" value="TreeGrafter"/>
</dbReference>
<evidence type="ECO:0000313" key="5">
    <source>
        <dbReference type="Proteomes" id="UP000239735"/>
    </source>
</evidence>
<feature type="active site" description="Proton acceptor" evidence="2">
    <location>
        <position position="81"/>
    </location>
</feature>
<dbReference type="GO" id="GO:0016094">
    <property type="term" value="P:polyprenol biosynthetic process"/>
    <property type="evidence" value="ECO:0007669"/>
    <property type="project" value="TreeGrafter"/>
</dbReference>